<protein>
    <submittedName>
        <fullName evidence="1">ArpU family phage transcriptional regulator</fullName>
    </submittedName>
</protein>
<dbReference type="RefSeq" id="WP_047916157.1">
    <property type="nucleotide sequence ID" value="NZ_LN774769.1"/>
</dbReference>
<dbReference type="Proteomes" id="UP000033166">
    <property type="component" value="Chromosome I"/>
</dbReference>
<proteinExistence type="predicted"/>
<dbReference type="HOGENOM" id="CLU_1893563_0_0_9"/>
<dbReference type="InterPro" id="IPR006524">
    <property type="entry name" value="ArpU-like"/>
</dbReference>
<dbReference type="NCBIfam" id="TIGR01637">
    <property type="entry name" value="phage_arpU"/>
    <property type="match status" value="1"/>
</dbReference>
<dbReference type="AlphaFoldDB" id="A0A0D6E0A0"/>
<evidence type="ECO:0000313" key="2">
    <source>
        <dbReference type="Proteomes" id="UP000033166"/>
    </source>
</evidence>
<organism evidence="1 2">
    <name type="scientific">Pseudolactococcus piscium MKFS47</name>
    <dbReference type="NCBI Taxonomy" id="297352"/>
    <lineage>
        <taxon>Bacteria</taxon>
        <taxon>Bacillati</taxon>
        <taxon>Bacillota</taxon>
        <taxon>Bacilli</taxon>
        <taxon>Lactobacillales</taxon>
        <taxon>Streptococcaceae</taxon>
        <taxon>Pseudolactococcus</taxon>
    </lineage>
</organism>
<accession>A0A0D6E0A0</accession>
<sequence length="134" mass="15804">MEIYEYTEAQKEEVLAKSRRALKSYRQLRGRAKRLFPHIKSPSFSDMPRGGQSEPDSRLYKYLEVNSAVDNIELCVSNCDLREKLLLQRKYMDSKICQQWELARMSGYSETQYKVYMRSALFQFAEGYGLYPDS</sequence>
<evidence type="ECO:0000313" key="1">
    <source>
        <dbReference type="EMBL" id="CEN29150.1"/>
    </source>
</evidence>
<name>A0A0D6E0A0_9LACT</name>
<dbReference type="EMBL" id="LN774769">
    <property type="protein sequence ID" value="CEN29150.1"/>
    <property type="molecule type" value="Genomic_DNA"/>
</dbReference>
<reference evidence="2" key="1">
    <citation type="submission" date="2015-01" db="EMBL/GenBank/DDBJ databases">
        <authorList>
            <person name="Andreevskaya M."/>
        </authorList>
    </citation>
    <scope>NUCLEOTIDE SEQUENCE [LARGE SCALE GENOMIC DNA]</scope>
    <source>
        <strain evidence="2">MKFS47</strain>
    </source>
</reference>
<dbReference type="KEGG" id="lpk:LACPI_1950"/>
<gene>
    <name evidence="1" type="ORF">LACPI_1950</name>
</gene>